<evidence type="ECO:0000259" key="12">
    <source>
        <dbReference type="PROSITE" id="PS51173"/>
    </source>
</evidence>
<dbReference type="PANTHER" id="PTHR34876">
    <property type="match status" value="1"/>
</dbReference>
<gene>
    <name evidence="13" type="ORF">ACEZDJ_09890</name>
</gene>
<dbReference type="Pfam" id="PF00041">
    <property type="entry name" value="fn3"/>
    <property type="match status" value="2"/>
</dbReference>
<evidence type="ECO:0000256" key="1">
    <source>
        <dbReference type="ARBA" id="ARBA00022729"/>
    </source>
</evidence>
<comment type="caution">
    <text evidence="13">The sequence shown here is derived from an EMBL/GenBank/DDBJ whole genome shotgun (WGS) entry which is preliminary data.</text>
</comment>
<dbReference type="SUPFAM" id="SSF49384">
    <property type="entry name" value="Carbohydrate-binding domain"/>
    <property type="match status" value="1"/>
</dbReference>
<dbReference type="Gene3D" id="2.60.40.290">
    <property type="match status" value="1"/>
</dbReference>
<evidence type="ECO:0000256" key="3">
    <source>
        <dbReference type="ARBA" id="ARBA00023001"/>
    </source>
</evidence>
<dbReference type="InterPro" id="IPR013783">
    <property type="entry name" value="Ig-like_fold"/>
</dbReference>
<dbReference type="SUPFAM" id="SSF49265">
    <property type="entry name" value="Fibronectin type III"/>
    <property type="match status" value="1"/>
</dbReference>
<keyword evidence="7 9" id="KW-0624">Polysaccharide degradation</keyword>
<keyword evidence="5 9" id="KW-0119">Carbohydrate metabolism</keyword>
<feature type="domain" description="Fibronectin type-III" evidence="11">
    <location>
        <begin position="574"/>
        <end position="659"/>
    </location>
</feature>
<protein>
    <recommendedName>
        <fullName evidence="9">Glucanase</fullName>
        <ecNumber evidence="9">3.2.1.-</ecNumber>
    </recommendedName>
</protein>
<dbReference type="InterPro" id="IPR036434">
    <property type="entry name" value="Beta_cellobiohydrolase_sf"/>
</dbReference>
<dbReference type="SUPFAM" id="SSF51989">
    <property type="entry name" value="Glycosyl hydrolases family 6, cellulases"/>
    <property type="match status" value="1"/>
</dbReference>
<dbReference type="PANTHER" id="PTHR34876:SF4">
    <property type="entry name" value="1,4-BETA-D-GLUCAN CELLOBIOHYDROLASE C-RELATED"/>
    <property type="match status" value="1"/>
</dbReference>
<feature type="domain" description="Fibronectin type-III" evidence="11">
    <location>
        <begin position="478"/>
        <end position="563"/>
    </location>
</feature>
<feature type="region of interest" description="Disordered" evidence="10">
    <location>
        <begin position="555"/>
        <end position="574"/>
    </location>
</feature>
<evidence type="ECO:0000313" key="13">
    <source>
        <dbReference type="EMBL" id="MFC1401598.1"/>
    </source>
</evidence>
<evidence type="ECO:0000256" key="4">
    <source>
        <dbReference type="ARBA" id="ARBA00023157"/>
    </source>
</evidence>
<name>A0ABV6UJI1_9ACTN</name>
<dbReference type="PROSITE" id="PS50853">
    <property type="entry name" value="FN3"/>
    <property type="match status" value="2"/>
</dbReference>
<keyword evidence="4" id="KW-1015">Disulfide bond</keyword>
<dbReference type="InterPro" id="IPR001919">
    <property type="entry name" value="CBD2"/>
</dbReference>
<dbReference type="Gene3D" id="3.20.20.40">
    <property type="entry name" value="1, 4-beta cellobiohydrolase"/>
    <property type="match status" value="1"/>
</dbReference>
<keyword evidence="1 9" id="KW-0732">Signal</keyword>
<dbReference type="Gene3D" id="2.60.40.10">
    <property type="entry name" value="Immunoglobulins"/>
    <property type="match status" value="2"/>
</dbReference>
<dbReference type="PROSITE" id="PS51173">
    <property type="entry name" value="CBM2"/>
    <property type="match status" value="1"/>
</dbReference>
<dbReference type="Pfam" id="PF01341">
    <property type="entry name" value="Glyco_hydro_6"/>
    <property type="match status" value="1"/>
</dbReference>
<dbReference type="SMART" id="SM00637">
    <property type="entry name" value="CBD_II"/>
    <property type="match status" value="1"/>
</dbReference>
<keyword evidence="3 9" id="KW-0136">Cellulose degradation</keyword>
<evidence type="ECO:0000256" key="8">
    <source>
        <dbReference type="PROSITE-ProRule" id="PRU10056"/>
    </source>
</evidence>
<evidence type="ECO:0000256" key="7">
    <source>
        <dbReference type="ARBA" id="ARBA00023326"/>
    </source>
</evidence>
<evidence type="ECO:0000256" key="2">
    <source>
        <dbReference type="ARBA" id="ARBA00022801"/>
    </source>
</evidence>
<dbReference type="RefSeq" id="WP_380522008.1">
    <property type="nucleotide sequence ID" value="NZ_JBHEZZ010000004.1"/>
</dbReference>
<dbReference type="InterPro" id="IPR016288">
    <property type="entry name" value="Beta_cellobiohydrolase"/>
</dbReference>
<evidence type="ECO:0000313" key="14">
    <source>
        <dbReference type="Proteomes" id="UP001592528"/>
    </source>
</evidence>
<proteinExistence type="inferred from homology"/>
<dbReference type="Pfam" id="PF00553">
    <property type="entry name" value="CBM_2"/>
    <property type="match status" value="1"/>
</dbReference>
<evidence type="ECO:0000256" key="10">
    <source>
        <dbReference type="SAM" id="MobiDB-lite"/>
    </source>
</evidence>
<keyword evidence="2 9" id="KW-0378">Hydrolase</keyword>
<dbReference type="SMART" id="SM00060">
    <property type="entry name" value="FN3"/>
    <property type="match status" value="2"/>
</dbReference>
<dbReference type="InterPro" id="IPR036116">
    <property type="entry name" value="FN3_sf"/>
</dbReference>
<feature type="signal peptide" evidence="9">
    <location>
        <begin position="1"/>
        <end position="36"/>
    </location>
</feature>
<dbReference type="InterPro" id="IPR012291">
    <property type="entry name" value="CBM2_carb-bd_dom_sf"/>
</dbReference>
<feature type="chain" id="PRO_5044965193" description="Glucanase" evidence="9">
    <location>
        <begin position="37"/>
        <end position="765"/>
    </location>
</feature>
<dbReference type="Proteomes" id="UP001592528">
    <property type="component" value="Unassembled WGS sequence"/>
</dbReference>
<comment type="similarity">
    <text evidence="9">Belongs to the glycosyl hydrolase family 6.</text>
</comment>
<evidence type="ECO:0000259" key="11">
    <source>
        <dbReference type="PROSITE" id="PS50853"/>
    </source>
</evidence>
<feature type="region of interest" description="Disordered" evidence="10">
    <location>
        <begin position="402"/>
        <end position="437"/>
    </location>
</feature>
<sequence length="765" mass="77793">MPHPPRPLARFRTAAAAAALGAAMLVPIAATQSASAAVTHVANPYVGSTPYLNPDYVAEVNAQATADGGTTGSTEAKVASYQTAIWMDHIGAIAGDSTHLGLKAQLDKAETQAASSSTPVLFEVVIYDLPGRDCAALASNGEIPATAAGLTEYESQYVDPIAALLGSSTYSNLRISTIIEPDSLPNAVTNQSKAACATATPYYETGVEYTLNKLHAIPNVYTYLDIGHSGWLGWSSNMGPAAQEFAKVAKATTAGVASVDGFISDTANTTPTDEPFLPNSTLQVGGQPLDSANFYQYNPYFDEHTYDEAMHASLVSAGFPSSVGMLIDTSRNGWGGSARPTSLNSSPTDVNSYVTANKIDQRPFRGDWCNVNGAGIGSRPTAQPYGASDPIIAYVWIKPPGESDGDYPSGTHTHGDPHCDPSGTQTDGNGGTYPTDAIPGYDIPAGNWFAAQFQQLVTNAYPALGSTGGGGDTTAPSAPTNLAVSGTTSSSVSLSWTASTDNVGVTGYAVYRGSTKVATVTTTSYTDTGLTASTAYSYHVTAQDAAGNVSASSATVTGTTSASGGGGDTTAPSAPTNLAVSGTTSSSVSLTWTASTDNVGVTGYAVYRGSTKVATVTTTSYTDTGLTASTAYSYHVTAQDAAGNVSASSATVTGTTSASSGGGGSVGCTATYSISSDWGAGFNANVTVTNTGTTATKSWTVTWTWAGNQTVSSMWNAVYTHSGSAVTATNEPYNNVIAAGGNTSFGFGATYSGTNTAPTLTCTAS</sequence>
<dbReference type="InterPro" id="IPR001524">
    <property type="entry name" value="Glyco_hydro_6_CS"/>
</dbReference>
<keyword evidence="6 9" id="KW-0326">Glycosidase</keyword>
<dbReference type="GO" id="GO:0016787">
    <property type="term" value="F:hydrolase activity"/>
    <property type="evidence" value="ECO:0007669"/>
    <property type="project" value="UniProtKB-KW"/>
</dbReference>
<dbReference type="PRINTS" id="PR00733">
    <property type="entry name" value="GLHYDRLASE6"/>
</dbReference>
<dbReference type="InterPro" id="IPR008965">
    <property type="entry name" value="CBM2/CBM3_carb-bd_dom_sf"/>
</dbReference>
<organism evidence="13 14">
    <name type="scientific">Streptacidiphilus cavernicola</name>
    <dbReference type="NCBI Taxonomy" id="3342716"/>
    <lineage>
        <taxon>Bacteria</taxon>
        <taxon>Bacillati</taxon>
        <taxon>Actinomycetota</taxon>
        <taxon>Actinomycetes</taxon>
        <taxon>Kitasatosporales</taxon>
        <taxon>Streptomycetaceae</taxon>
        <taxon>Streptacidiphilus</taxon>
    </lineage>
</organism>
<reference evidence="13 14" key="1">
    <citation type="submission" date="2024-09" db="EMBL/GenBank/DDBJ databases">
        <authorList>
            <person name="Lee S.D."/>
        </authorList>
    </citation>
    <scope>NUCLEOTIDE SEQUENCE [LARGE SCALE GENOMIC DNA]</scope>
    <source>
        <strain evidence="13 14">N1-5</strain>
    </source>
</reference>
<keyword evidence="14" id="KW-1185">Reference proteome</keyword>
<accession>A0ABV6UJI1</accession>
<evidence type="ECO:0000256" key="5">
    <source>
        <dbReference type="ARBA" id="ARBA00023277"/>
    </source>
</evidence>
<dbReference type="EC" id="3.2.1.-" evidence="9"/>
<evidence type="ECO:0000256" key="6">
    <source>
        <dbReference type="ARBA" id="ARBA00023295"/>
    </source>
</evidence>
<dbReference type="PROSITE" id="PS00655">
    <property type="entry name" value="GLYCOSYL_HYDROL_F6_1"/>
    <property type="match status" value="1"/>
</dbReference>
<evidence type="ECO:0000256" key="9">
    <source>
        <dbReference type="RuleBase" id="RU361186"/>
    </source>
</evidence>
<dbReference type="InterPro" id="IPR003961">
    <property type="entry name" value="FN3_dom"/>
</dbReference>
<feature type="active site" evidence="8">
    <location>
        <position position="133"/>
    </location>
</feature>
<dbReference type="EMBL" id="JBHEZZ010000004">
    <property type="protein sequence ID" value="MFC1401598.1"/>
    <property type="molecule type" value="Genomic_DNA"/>
</dbReference>
<feature type="domain" description="CBM2" evidence="12">
    <location>
        <begin position="661"/>
        <end position="765"/>
    </location>
</feature>